<sequence length="87" mass="9686">MAGMEKKARTMQGVVVSNGMDKSIVVLTDRYIKHPKYKKFVRKSTKVMAHDADNACGVGDRVTISECTPISKRKSWSLVSVDEKAKL</sequence>
<dbReference type="GO" id="GO:0003735">
    <property type="term" value="F:structural constituent of ribosome"/>
    <property type="evidence" value="ECO:0007669"/>
    <property type="project" value="UniProtKB-UniRule"/>
</dbReference>
<evidence type="ECO:0000256" key="2">
    <source>
        <dbReference type="ARBA" id="ARBA00022730"/>
    </source>
</evidence>
<gene>
    <name evidence="6 7" type="primary">rpsQ</name>
    <name evidence="7" type="ORF">EPV75_02045</name>
</gene>
<dbReference type="NCBIfam" id="NF004123">
    <property type="entry name" value="PRK05610.1"/>
    <property type="match status" value="1"/>
</dbReference>
<dbReference type="CDD" id="cd00364">
    <property type="entry name" value="Ribosomal_uS17"/>
    <property type="match status" value="1"/>
</dbReference>
<accession>A0A451G4W7</accession>
<dbReference type="GO" id="GO:0006412">
    <property type="term" value="P:translation"/>
    <property type="evidence" value="ECO:0007669"/>
    <property type="project" value="UniProtKB-UniRule"/>
</dbReference>
<comment type="function">
    <text evidence="6">One of the primary rRNA binding proteins, it binds specifically to the 5'-end of 16S ribosomal RNA.</text>
</comment>
<dbReference type="InterPro" id="IPR012340">
    <property type="entry name" value="NA-bd_OB-fold"/>
</dbReference>
<evidence type="ECO:0000256" key="5">
    <source>
        <dbReference type="ARBA" id="ARBA00023274"/>
    </source>
</evidence>
<keyword evidence="5 6" id="KW-0687">Ribonucleoprotein</keyword>
<dbReference type="EMBL" id="CP035033">
    <property type="protein sequence ID" value="QAB14532.1"/>
    <property type="molecule type" value="Genomic_DNA"/>
</dbReference>
<dbReference type="PANTHER" id="PTHR10744">
    <property type="entry name" value="40S RIBOSOMAL PROTEIN S11 FAMILY MEMBER"/>
    <property type="match status" value="1"/>
</dbReference>
<evidence type="ECO:0000256" key="4">
    <source>
        <dbReference type="ARBA" id="ARBA00022980"/>
    </source>
</evidence>
<organism evidence="7 8">
    <name type="scientific">Hydrogenovibrio thermophilus</name>
    <dbReference type="NCBI Taxonomy" id="265883"/>
    <lineage>
        <taxon>Bacteria</taxon>
        <taxon>Pseudomonadati</taxon>
        <taxon>Pseudomonadota</taxon>
        <taxon>Gammaproteobacteria</taxon>
        <taxon>Thiotrichales</taxon>
        <taxon>Piscirickettsiaceae</taxon>
        <taxon>Hydrogenovibrio</taxon>
    </lineage>
</organism>
<protein>
    <recommendedName>
        <fullName evidence="6">Small ribosomal subunit protein uS17</fullName>
    </recommendedName>
</protein>
<evidence type="ECO:0000256" key="1">
    <source>
        <dbReference type="ARBA" id="ARBA00010254"/>
    </source>
</evidence>
<evidence type="ECO:0000313" key="7">
    <source>
        <dbReference type="EMBL" id="QAB14532.1"/>
    </source>
</evidence>
<evidence type="ECO:0000256" key="6">
    <source>
        <dbReference type="HAMAP-Rule" id="MF_01345"/>
    </source>
</evidence>
<dbReference type="InterPro" id="IPR019984">
    <property type="entry name" value="Ribosomal_uS17_bact/chlr"/>
</dbReference>
<dbReference type="GO" id="GO:0022627">
    <property type="term" value="C:cytosolic small ribosomal subunit"/>
    <property type="evidence" value="ECO:0007669"/>
    <property type="project" value="UniProtKB-UniRule"/>
</dbReference>
<name>A0A451G4W7_9GAMM</name>
<keyword evidence="4 6" id="KW-0689">Ribosomal protein</keyword>
<evidence type="ECO:0000313" key="8">
    <source>
        <dbReference type="Proteomes" id="UP000285478"/>
    </source>
</evidence>
<dbReference type="HAMAP" id="MF_01345_B">
    <property type="entry name" value="Ribosomal_uS17_B"/>
    <property type="match status" value="1"/>
</dbReference>
<comment type="similarity">
    <text evidence="1 6">Belongs to the universal ribosomal protein uS17 family.</text>
</comment>
<dbReference type="PANTHER" id="PTHR10744:SF1">
    <property type="entry name" value="SMALL RIBOSOMAL SUBUNIT PROTEIN US17M"/>
    <property type="match status" value="1"/>
</dbReference>
<keyword evidence="3 6" id="KW-0694">RNA-binding</keyword>
<dbReference type="NCBIfam" id="TIGR03635">
    <property type="entry name" value="uS17_bact"/>
    <property type="match status" value="1"/>
</dbReference>
<comment type="subunit">
    <text evidence="6">Part of the 30S ribosomal subunit.</text>
</comment>
<dbReference type="Gene3D" id="2.40.50.140">
    <property type="entry name" value="Nucleic acid-binding proteins"/>
    <property type="match status" value="1"/>
</dbReference>
<evidence type="ECO:0000256" key="3">
    <source>
        <dbReference type="ARBA" id="ARBA00022884"/>
    </source>
</evidence>
<dbReference type="GO" id="GO:0019843">
    <property type="term" value="F:rRNA binding"/>
    <property type="evidence" value="ECO:0007669"/>
    <property type="project" value="UniProtKB-UniRule"/>
</dbReference>
<keyword evidence="8" id="KW-1185">Reference proteome</keyword>
<dbReference type="PRINTS" id="PR00973">
    <property type="entry name" value="RIBOSOMALS17"/>
</dbReference>
<proteinExistence type="inferred from homology"/>
<keyword evidence="2 6" id="KW-0699">rRNA-binding</keyword>
<dbReference type="KEGG" id="htr:EPV75_02045"/>
<dbReference type="Pfam" id="PF00366">
    <property type="entry name" value="Ribosomal_S17"/>
    <property type="match status" value="1"/>
</dbReference>
<reference evidence="7 8" key="1">
    <citation type="journal article" date="2018" name="Environ. Microbiol.">
        <title>Genomes of ubiquitous marine and hypersaline Hydrogenovibrio, Thiomicrorhabdus and Thiomicrospira spp. encode a diversity of mechanisms to sustain chemolithoautotrophy in heterogeneous environments.</title>
        <authorList>
            <person name="Scott K.M."/>
            <person name="Williams J."/>
            <person name="Porter C.M.B."/>
            <person name="Russel S."/>
            <person name="Harmer T.L."/>
            <person name="Paul J.H."/>
            <person name="Antonen K.M."/>
            <person name="Bridges M.K."/>
            <person name="Camper G.J."/>
            <person name="Campla C.K."/>
            <person name="Casella L.G."/>
            <person name="Chase E."/>
            <person name="Conrad J.W."/>
            <person name="Cruz M.C."/>
            <person name="Dunlap D.S."/>
            <person name="Duran L."/>
            <person name="Fahsbender E.M."/>
            <person name="Goldsmith D.B."/>
            <person name="Keeley R.F."/>
            <person name="Kondoff M.R."/>
            <person name="Kussy B.I."/>
            <person name="Lane M.K."/>
            <person name="Lawler S."/>
            <person name="Leigh B.A."/>
            <person name="Lewis C."/>
            <person name="Lostal L.M."/>
            <person name="Marking D."/>
            <person name="Mancera P.A."/>
            <person name="McClenthan E.C."/>
            <person name="McIntyre E.A."/>
            <person name="Mine J.A."/>
            <person name="Modi S."/>
            <person name="Moore B.D."/>
            <person name="Morgan W.A."/>
            <person name="Nelson K.M."/>
            <person name="Nguyen K.N."/>
            <person name="Ogburn N."/>
            <person name="Parrino D.G."/>
            <person name="Pedapudi A.D."/>
            <person name="Pelham R.P."/>
            <person name="Preece A.M."/>
            <person name="Rampersad E.A."/>
            <person name="Richardson J.C."/>
            <person name="Rodgers C.M."/>
            <person name="Schaffer B.L."/>
            <person name="Sheridan N.E."/>
            <person name="Solone M.R."/>
            <person name="Staley Z.R."/>
            <person name="Tabuchi M."/>
            <person name="Waide R.J."/>
            <person name="Wanjugi P.W."/>
            <person name="Young S."/>
            <person name="Clum A."/>
            <person name="Daum C."/>
            <person name="Huntemann M."/>
            <person name="Ivanova N."/>
            <person name="Kyrpides N."/>
            <person name="Mikhailova N."/>
            <person name="Palaniappan K."/>
            <person name="Pillay M."/>
            <person name="Reddy T.B.K."/>
            <person name="Shapiro N."/>
            <person name="Stamatis D."/>
            <person name="Varghese N."/>
            <person name="Woyke T."/>
            <person name="Boden R."/>
            <person name="Freyermuth S.K."/>
            <person name="Kerfeld C.A."/>
        </authorList>
    </citation>
    <scope>NUCLEOTIDE SEQUENCE [LARGE SCALE GENOMIC DNA]</scope>
    <source>
        <strain evidence="7 8">JR-2</strain>
    </source>
</reference>
<dbReference type="InterPro" id="IPR000266">
    <property type="entry name" value="Ribosomal_uS17"/>
</dbReference>
<dbReference type="SUPFAM" id="SSF50249">
    <property type="entry name" value="Nucleic acid-binding proteins"/>
    <property type="match status" value="1"/>
</dbReference>
<dbReference type="Proteomes" id="UP000285478">
    <property type="component" value="Chromosome"/>
</dbReference>
<dbReference type="AlphaFoldDB" id="A0A451G4W7"/>